<organism evidence="2 3">
    <name type="scientific">Salmonella enterica I</name>
    <dbReference type="NCBI Taxonomy" id="59201"/>
    <lineage>
        <taxon>Bacteria</taxon>
        <taxon>Pseudomonadati</taxon>
        <taxon>Pseudomonadota</taxon>
        <taxon>Gammaproteobacteria</taxon>
        <taxon>Enterobacterales</taxon>
        <taxon>Enterobacteriaceae</taxon>
        <taxon>Salmonella</taxon>
    </lineage>
</organism>
<proteinExistence type="predicted"/>
<accession>A0A315FVT1</accession>
<keyword evidence="1" id="KW-1133">Transmembrane helix</keyword>
<keyword evidence="1" id="KW-0812">Transmembrane</keyword>
<evidence type="ECO:0000313" key="3">
    <source>
        <dbReference type="Proteomes" id="UP000250700"/>
    </source>
</evidence>
<feature type="transmembrane region" description="Helical" evidence="1">
    <location>
        <begin position="48"/>
        <end position="68"/>
    </location>
</feature>
<dbReference type="EMBL" id="QARU01000017">
    <property type="protein sequence ID" value="PUF77826.1"/>
    <property type="molecule type" value="Genomic_DNA"/>
</dbReference>
<comment type="caution">
    <text evidence="2">The sequence shown here is derived from an EMBL/GenBank/DDBJ whole genome shotgun (WGS) entry which is preliminary data.</text>
</comment>
<gene>
    <name evidence="2" type="ORF">DAX91_22435</name>
</gene>
<reference evidence="2 3" key="1">
    <citation type="submission" date="2018-04" db="EMBL/GenBank/DDBJ databases">
        <title>Whole genome sequencing of Salmonella enterica.</title>
        <authorList>
            <person name="Bell R."/>
        </authorList>
    </citation>
    <scope>NUCLEOTIDE SEQUENCE [LARGE SCALE GENOMIC DNA]</scope>
    <source>
        <strain evidence="2 3">CFSAN058603</strain>
    </source>
</reference>
<protein>
    <submittedName>
        <fullName evidence="2">Uncharacterized protein</fullName>
    </submittedName>
</protein>
<sequence length="78" mass="9048">MAEVIIIMKYKLWLLSCEQLTVAGIPAWLLLFFHTGYFSDVSGNGRQWIWHSIAFIVSGAGMFLYWWLWNGTVQSPSY</sequence>
<keyword evidence="1" id="KW-0472">Membrane</keyword>
<evidence type="ECO:0000256" key="1">
    <source>
        <dbReference type="SAM" id="Phobius"/>
    </source>
</evidence>
<dbReference type="AlphaFoldDB" id="A0A315FVT1"/>
<dbReference type="Proteomes" id="UP000250700">
    <property type="component" value="Unassembled WGS sequence"/>
</dbReference>
<name>A0A315FVT1_SALET</name>
<evidence type="ECO:0000313" key="2">
    <source>
        <dbReference type="EMBL" id="PUF77826.1"/>
    </source>
</evidence>
<feature type="transmembrane region" description="Helical" evidence="1">
    <location>
        <begin position="12"/>
        <end position="33"/>
    </location>
</feature>